<dbReference type="EMBL" id="BARU01002947">
    <property type="protein sequence ID" value="GAH19350.1"/>
    <property type="molecule type" value="Genomic_DNA"/>
</dbReference>
<comment type="caution">
    <text evidence="3">The sequence shown here is derived from an EMBL/GenBank/DDBJ whole genome shotgun (WGS) entry which is preliminary data.</text>
</comment>
<dbReference type="InterPro" id="IPR046699">
    <property type="entry name" value="ARPP-1"/>
</dbReference>
<dbReference type="Pfam" id="PF20208">
    <property type="entry name" value="ARPP-1"/>
    <property type="match status" value="1"/>
</dbReference>
<feature type="region of interest" description="Disordered" evidence="1">
    <location>
        <begin position="300"/>
        <end position="333"/>
    </location>
</feature>
<reference evidence="3" key="1">
    <citation type="journal article" date="2014" name="Front. Microbiol.">
        <title>High frequency of phylogenetically diverse reductive dehalogenase-homologous genes in deep subseafloor sedimentary metagenomes.</title>
        <authorList>
            <person name="Kawai M."/>
            <person name="Futagami T."/>
            <person name="Toyoda A."/>
            <person name="Takaki Y."/>
            <person name="Nishi S."/>
            <person name="Hori S."/>
            <person name="Arai W."/>
            <person name="Tsubouchi T."/>
            <person name="Morono Y."/>
            <person name="Uchiyama I."/>
            <person name="Ito T."/>
            <person name="Fujiyama A."/>
            <person name="Inagaki F."/>
            <person name="Takami H."/>
        </authorList>
    </citation>
    <scope>NUCLEOTIDE SEQUENCE</scope>
    <source>
        <strain evidence="3">Expedition CK06-06</strain>
    </source>
</reference>
<sequence length="333" mass="37694">NRTRILDEVSYENMQIFPLATESIVDFDYLTLDEALRERQIEIGEKGAGSVPELTVINKGNKPILIMNGEELVGARQNRTVNTDILVKGKLEVVIPVSCTEQGRWSVPTEEMEAPDYVSPIKARVNLLSSVSDSLTRGMGHISNQSTMWQAVNNYQQEHSVRSPTGAMDDVYKSKKKDIERYLDAFREKKDGWNGMAVAINNRFIGLDTFDSILTFGKVWTKLVRSYALDALNNVRESHLVKEDIEKILEKLKEAEFKVFKSVGLGYDARISSGSYIGSALIHRKNQLYGVVHLSVFNKEPKSEGQNQHTEQAEMKPASERTKFFNKKGEFRP</sequence>
<feature type="domain" description="ARG and Rhodanese-Phosphatase-superfamily-associated" evidence="2">
    <location>
        <begin position="4"/>
        <end position="297"/>
    </location>
</feature>
<protein>
    <recommendedName>
        <fullName evidence="2">ARG and Rhodanese-Phosphatase-superfamily-associated domain-containing protein</fullName>
    </recommendedName>
</protein>
<organism evidence="3">
    <name type="scientific">marine sediment metagenome</name>
    <dbReference type="NCBI Taxonomy" id="412755"/>
    <lineage>
        <taxon>unclassified sequences</taxon>
        <taxon>metagenomes</taxon>
        <taxon>ecological metagenomes</taxon>
    </lineage>
</organism>
<proteinExistence type="predicted"/>
<dbReference type="AlphaFoldDB" id="X1EG80"/>
<evidence type="ECO:0000256" key="1">
    <source>
        <dbReference type="SAM" id="MobiDB-lite"/>
    </source>
</evidence>
<feature type="non-terminal residue" evidence="3">
    <location>
        <position position="1"/>
    </location>
</feature>
<evidence type="ECO:0000313" key="3">
    <source>
        <dbReference type="EMBL" id="GAH19350.1"/>
    </source>
</evidence>
<evidence type="ECO:0000259" key="2">
    <source>
        <dbReference type="Pfam" id="PF20208"/>
    </source>
</evidence>
<name>X1EG80_9ZZZZ</name>
<accession>X1EG80</accession>
<feature type="non-terminal residue" evidence="3">
    <location>
        <position position="333"/>
    </location>
</feature>
<feature type="compositionally biased region" description="Basic and acidic residues" evidence="1">
    <location>
        <begin position="311"/>
        <end position="333"/>
    </location>
</feature>
<gene>
    <name evidence="3" type="ORF">S03H2_06648</name>
</gene>